<evidence type="ECO:0000256" key="1">
    <source>
        <dbReference type="SAM" id="Phobius"/>
    </source>
</evidence>
<dbReference type="VEuPathDB" id="VectorBase:GBRI027886"/>
<sequence>MSARTVTKQYIIITTIVNLIVTIIVTFSLSFNSQRVIGEVMILHLYSSVDIVYSIIYTIAHSIAYSAERCIRWIVTEDDAKTETLSDRNYIFFDTGDRPPQQIKNKPKK</sequence>
<keyword evidence="1" id="KW-0812">Transmembrane</keyword>
<keyword evidence="3" id="KW-1185">Reference proteome</keyword>
<protein>
    <submittedName>
        <fullName evidence="2">Uncharacterized protein</fullName>
    </submittedName>
</protein>
<reference evidence="2" key="2">
    <citation type="submission" date="2020-05" db="UniProtKB">
        <authorList>
            <consortium name="EnsemblMetazoa"/>
        </authorList>
    </citation>
    <scope>IDENTIFICATION</scope>
    <source>
        <strain evidence="2">IAEA</strain>
    </source>
</reference>
<accession>A0A1A9WQ67</accession>
<proteinExistence type="predicted"/>
<dbReference type="AlphaFoldDB" id="A0A1A9WQ67"/>
<feature type="transmembrane region" description="Helical" evidence="1">
    <location>
        <begin position="12"/>
        <end position="31"/>
    </location>
</feature>
<evidence type="ECO:0000313" key="3">
    <source>
        <dbReference type="Proteomes" id="UP000091820"/>
    </source>
</evidence>
<reference evidence="3" key="1">
    <citation type="submission" date="2014-03" db="EMBL/GenBank/DDBJ databases">
        <authorList>
            <person name="Aksoy S."/>
            <person name="Warren W."/>
            <person name="Wilson R.K."/>
        </authorList>
    </citation>
    <scope>NUCLEOTIDE SEQUENCE [LARGE SCALE GENOMIC DNA]</scope>
    <source>
        <strain evidence="3">IAEA</strain>
    </source>
</reference>
<feature type="transmembrane region" description="Helical" evidence="1">
    <location>
        <begin position="43"/>
        <end position="64"/>
    </location>
</feature>
<name>A0A1A9WQ67_9MUSC</name>
<dbReference type="EnsemblMetazoa" id="GBRI027886-RA">
    <property type="protein sequence ID" value="GBRI027886-PA"/>
    <property type="gene ID" value="GBRI027886"/>
</dbReference>
<organism evidence="2 3">
    <name type="scientific">Glossina brevipalpis</name>
    <dbReference type="NCBI Taxonomy" id="37001"/>
    <lineage>
        <taxon>Eukaryota</taxon>
        <taxon>Metazoa</taxon>
        <taxon>Ecdysozoa</taxon>
        <taxon>Arthropoda</taxon>
        <taxon>Hexapoda</taxon>
        <taxon>Insecta</taxon>
        <taxon>Pterygota</taxon>
        <taxon>Neoptera</taxon>
        <taxon>Endopterygota</taxon>
        <taxon>Diptera</taxon>
        <taxon>Brachycera</taxon>
        <taxon>Muscomorpha</taxon>
        <taxon>Hippoboscoidea</taxon>
        <taxon>Glossinidae</taxon>
        <taxon>Glossina</taxon>
    </lineage>
</organism>
<dbReference type="Proteomes" id="UP000091820">
    <property type="component" value="Unassembled WGS sequence"/>
</dbReference>
<keyword evidence="1" id="KW-0472">Membrane</keyword>
<evidence type="ECO:0000313" key="2">
    <source>
        <dbReference type="EnsemblMetazoa" id="GBRI027886-PA"/>
    </source>
</evidence>
<keyword evidence="1" id="KW-1133">Transmembrane helix</keyword>